<name>A0A2A5CCB5_9GAMM</name>
<gene>
    <name evidence="2" type="ORF">COA71_07975</name>
</gene>
<evidence type="ECO:0008006" key="4">
    <source>
        <dbReference type="Google" id="ProtNLM"/>
    </source>
</evidence>
<evidence type="ECO:0000256" key="1">
    <source>
        <dbReference type="SAM" id="Phobius"/>
    </source>
</evidence>
<comment type="caution">
    <text evidence="2">The sequence shown here is derived from an EMBL/GenBank/DDBJ whole genome shotgun (WGS) entry which is preliminary data.</text>
</comment>
<reference evidence="3" key="1">
    <citation type="submission" date="2017-08" db="EMBL/GenBank/DDBJ databases">
        <title>A dynamic microbial community with high functional redundancy inhabits the cold, oxic subseafloor aquifer.</title>
        <authorList>
            <person name="Tully B.J."/>
            <person name="Wheat C.G."/>
            <person name="Glazer B.T."/>
            <person name="Huber J.A."/>
        </authorList>
    </citation>
    <scope>NUCLEOTIDE SEQUENCE [LARGE SCALE GENOMIC DNA]</scope>
</reference>
<sequence length="120" mass="14314">MAKQLLKLRNVPVDELAEIYELLESHEVEFYETSAGNWGISMPALWLVNEEDYTQVRTMLDEYSEQRYQRAREEYQYLKETGKVRTFMDLVRENPFKVGLYIVIVFVLVYFSIAPFINIM</sequence>
<protein>
    <recommendedName>
        <fullName evidence="4">DUF2007 domain-containing protein</fullName>
    </recommendedName>
</protein>
<keyword evidence="1" id="KW-1133">Transmembrane helix</keyword>
<accession>A0A2A5CCB5</accession>
<keyword evidence="1" id="KW-0472">Membrane</keyword>
<dbReference type="Pfam" id="PF19661">
    <property type="entry name" value="DUF6164"/>
    <property type="match status" value="1"/>
</dbReference>
<dbReference type="InterPro" id="IPR046162">
    <property type="entry name" value="DUF6164"/>
</dbReference>
<evidence type="ECO:0000313" key="3">
    <source>
        <dbReference type="Proteomes" id="UP000228987"/>
    </source>
</evidence>
<keyword evidence="1" id="KW-0812">Transmembrane</keyword>
<dbReference type="AlphaFoldDB" id="A0A2A5CCB5"/>
<organism evidence="2 3">
    <name type="scientific">SAR86 cluster bacterium</name>
    <dbReference type="NCBI Taxonomy" id="2030880"/>
    <lineage>
        <taxon>Bacteria</taxon>
        <taxon>Pseudomonadati</taxon>
        <taxon>Pseudomonadota</taxon>
        <taxon>Gammaproteobacteria</taxon>
        <taxon>SAR86 cluster</taxon>
    </lineage>
</organism>
<feature type="transmembrane region" description="Helical" evidence="1">
    <location>
        <begin position="98"/>
        <end position="117"/>
    </location>
</feature>
<proteinExistence type="predicted"/>
<dbReference type="EMBL" id="NVWI01000005">
    <property type="protein sequence ID" value="PCJ41487.1"/>
    <property type="molecule type" value="Genomic_DNA"/>
</dbReference>
<dbReference type="Proteomes" id="UP000228987">
    <property type="component" value="Unassembled WGS sequence"/>
</dbReference>
<evidence type="ECO:0000313" key="2">
    <source>
        <dbReference type="EMBL" id="PCJ41487.1"/>
    </source>
</evidence>